<organism evidence="1 2">
    <name type="scientific">Neophaeococcomyces mojaviensis</name>
    <dbReference type="NCBI Taxonomy" id="3383035"/>
    <lineage>
        <taxon>Eukaryota</taxon>
        <taxon>Fungi</taxon>
        <taxon>Dikarya</taxon>
        <taxon>Ascomycota</taxon>
        <taxon>Pezizomycotina</taxon>
        <taxon>Eurotiomycetes</taxon>
        <taxon>Chaetothyriomycetidae</taxon>
        <taxon>Chaetothyriales</taxon>
        <taxon>Chaetothyriales incertae sedis</taxon>
        <taxon>Neophaeococcomyces</taxon>
    </lineage>
</organism>
<name>A0ACC3A4V0_9EURO</name>
<comment type="caution">
    <text evidence="1">The sequence shown here is derived from an EMBL/GenBank/DDBJ whole genome shotgun (WGS) entry which is preliminary data.</text>
</comment>
<dbReference type="Proteomes" id="UP001172386">
    <property type="component" value="Unassembled WGS sequence"/>
</dbReference>
<sequence>MVEQDSEATHTASEKVQKTPEAHEEERSRDASIGHLANDDDDGRNISSPANHSPSEDNVPDYSNLQQHQPVLIRRDTSITSGAETPPSGYRSGNTPGSVPLIAPPSSTNFSWRMEQYPNISNSGSTQMPVKISVADTQALSNLNATDVVNDLTLMQSNTLSFHDLDVGVSPDMMTDDGIFLPGSKYQELHKTLRTHVFHTARSAEASRQATPPPNTAPDLPNLGARLPYLLPSFDKSDSHVAVEHIKTVVNLTPQQENLLWKNWIVEISAWASTNASRQYNDGY</sequence>
<accession>A0ACC3A4V0</accession>
<dbReference type="EMBL" id="JAPDRQ010000098">
    <property type="protein sequence ID" value="KAJ9655382.1"/>
    <property type="molecule type" value="Genomic_DNA"/>
</dbReference>
<evidence type="ECO:0000313" key="1">
    <source>
        <dbReference type="EMBL" id="KAJ9655382.1"/>
    </source>
</evidence>
<gene>
    <name evidence="1" type="ORF">H2198_005756</name>
</gene>
<reference evidence="1" key="1">
    <citation type="submission" date="2022-10" db="EMBL/GenBank/DDBJ databases">
        <title>Culturing micro-colonial fungi from biological soil crusts in the Mojave desert and describing Neophaeococcomyces mojavensis, and introducing the new genera and species Taxawa tesnikishii.</title>
        <authorList>
            <person name="Kurbessoian T."/>
            <person name="Stajich J.E."/>
        </authorList>
    </citation>
    <scope>NUCLEOTIDE SEQUENCE</scope>
    <source>
        <strain evidence="1">JES_112</strain>
    </source>
</reference>
<proteinExistence type="predicted"/>
<keyword evidence="2" id="KW-1185">Reference proteome</keyword>
<evidence type="ECO:0000313" key="2">
    <source>
        <dbReference type="Proteomes" id="UP001172386"/>
    </source>
</evidence>
<protein>
    <submittedName>
        <fullName evidence="1">Uncharacterized protein</fullName>
    </submittedName>
</protein>